<keyword evidence="2" id="KW-1185">Reference proteome</keyword>
<protein>
    <submittedName>
        <fullName evidence="1">Uncharacterized protein</fullName>
    </submittedName>
</protein>
<gene>
    <name evidence="1" type="ORF">N4264_02135</name>
</gene>
<dbReference type="EMBL" id="CP104694">
    <property type="protein sequence ID" value="UXI68474.1"/>
    <property type="molecule type" value="Genomic_DNA"/>
</dbReference>
<dbReference type="Proteomes" id="UP001064632">
    <property type="component" value="Chromosome"/>
</dbReference>
<proteinExistence type="predicted"/>
<reference evidence="1" key="1">
    <citation type="submission" date="2022-09" db="EMBL/GenBank/DDBJ databases">
        <title>Tahibacter sp. nov., isolated from a fresh water.</title>
        <authorList>
            <person name="Baek J.H."/>
            <person name="Lee J.K."/>
            <person name="Kim J.M."/>
            <person name="Jeon C.O."/>
        </authorList>
    </citation>
    <scope>NUCLEOTIDE SEQUENCE</scope>
    <source>
        <strain evidence="1">W38</strain>
    </source>
</reference>
<sequence>MNPLYLLTAHAYLTAREYPRFQALRCACARLLELTGKSPATTAGVPAFDNAVVTPTAQGDWQVTFSCEDATYVVFVDLEPVSEITV</sequence>
<evidence type="ECO:0000313" key="2">
    <source>
        <dbReference type="Proteomes" id="UP001064632"/>
    </source>
</evidence>
<evidence type="ECO:0000313" key="1">
    <source>
        <dbReference type="EMBL" id="UXI68474.1"/>
    </source>
</evidence>
<organism evidence="1 2">
    <name type="scientific">Tahibacter amnicola</name>
    <dbReference type="NCBI Taxonomy" id="2976241"/>
    <lineage>
        <taxon>Bacteria</taxon>
        <taxon>Pseudomonadati</taxon>
        <taxon>Pseudomonadota</taxon>
        <taxon>Gammaproteobacteria</taxon>
        <taxon>Lysobacterales</taxon>
        <taxon>Rhodanobacteraceae</taxon>
        <taxon>Tahibacter</taxon>
    </lineage>
</organism>
<dbReference type="RefSeq" id="WP_261695434.1">
    <property type="nucleotide sequence ID" value="NZ_CP104694.1"/>
</dbReference>
<accession>A0ABY6BF31</accession>
<name>A0ABY6BF31_9GAMM</name>